<dbReference type="Pfam" id="PF10901">
    <property type="entry name" value="DUF2690"/>
    <property type="match status" value="1"/>
</dbReference>
<dbReference type="CDD" id="cd00093">
    <property type="entry name" value="HTH_XRE"/>
    <property type="match status" value="1"/>
</dbReference>
<dbReference type="InterPro" id="IPR010982">
    <property type="entry name" value="Lambda_DNA-bd_dom_sf"/>
</dbReference>
<dbReference type="GO" id="GO:0003677">
    <property type="term" value="F:DNA binding"/>
    <property type="evidence" value="ECO:0007669"/>
    <property type="project" value="InterPro"/>
</dbReference>
<evidence type="ECO:0000313" key="2">
    <source>
        <dbReference type="EMBL" id="GHA78303.1"/>
    </source>
</evidence>
<name>A0A918W906_9ACTN</name>
<dbReference type="SUPFAM" id="SSF47413">
    <property type="entry name" value="lambda repressor-like DNA-binding domains"/>
    <property type="match status" value="1"/>
</dbReference>
<reference evidence="2" key="2">
    <citation type="submission" date="2020-09" db="EMBL/GenBank/DDBJ databases">
        <authorList>
            <person name="Sun Q."/>
            <person name="Ohkuma M."/>
        </authorList>
    </citation>
    <scope>NUCLEOTIDE SEQUENCE</scope>
    <source>
        <strain evidence="2">JCM 4518</strain>
    </source>
</reference>
<feature type="compositionally biased region" description="Low complexity" evidence="1">
    <location>
        <begin position="173"/>
        <end position="182"/>
    </location>
</feature>
<organism evidence="2 3">
    <name type="scientific">Streptomyces termitum</name>
    <dbReference type="NCBI Taxonomy" id="67368"/>
    <lineage>
        <taxon>Bacteria</taxon>
        <taxon>Bacillati</taxon>
        <taxon>Actinomycetota</taxon>
        <taxon>Actinomycetes</taxon>
        <taxon>Kitasatosporales</taxon>
        <taxon>Streptomycetaceae</taxon>
        <taxon>Streptomyces</taxon>
    </lineage>
</organism>
<dbReference type="EMBL" id="BMUL01000004">
    <property type="protein sequence ID" value="GHA78303.1"/>
    <property type="molecule type" value="Genomic_DNA"/>
</dbReference>
<dbReference type="RefSeq" id="WP_189976387.1">
    <property type="nucleotide sequence ID" value="NZ_BMUL01000004.1"/>
</dbReference>
<accession>A0A918W906</accession>
<dbReference type="Gene3D" id="1.10.260.40">
    <property type="entry name" value="lambda repressor-like DNA-binding domains"/>
    <property type="match status" value="1"/>
</dbReference>
<evidence type="ECO:0000256" key="1">
    <source>
        <dbReference type="SAM" id="MobiDB-lite"/>
    </source>
</evidence>
<dbReference type="InterPro" id="IPR021224">
    <property type="entry name" value="DUF2690"/>
</dbReference>
<proteinExistence type="predicted"/>
<protein>
    <recommendedName>
        <fullName evidence="4">HTH cro/C1-type domain-containing protein</fullName>
    </recommendedName>
</protein>
<feature type="region of interest" description="Disordered" evidence="1">
    <location>
        <begin position="173"/>
        <end position="202"/>
    </location>
</feature>
<dbReference type="AlphaFoldDB" id="A0A918W906"/>
<sequence length="317" mass="33521">MAGGPQAAENAHDPRGAFFTEMRRIKDVSQLSYSRLADRTHYSRSSWERFLNGKQLPSRVAVEEFAAAARTDPSDLLALLDLAVAREEASPQKQPGAGAGPAPEDHPAAEIRPPVETVGASSAPVPDGPVPTRRLTRIQIVTTAVGVVAGGLLGSLLTLSLVTPDGTATVGANTAGANASGAKDAPAGSPSQPRPGKPVKVGCKSDTCMHREPQAEDCQWDATTVRQTFLRGMSIQLRYSEACQAVWGRIENGDVGDTVVIRDKRSSSDEATIRMEHDTYTRMLAVAPDATWETITVCGAIPSQKEQECSPLGSIGP</sequence>
<dbReference type="Pfam" id="PF13560">
    <property type="entry name" value="HTH_31"/>
    <property type="match status" value="1"/>
</dbReference>
<reference evidence="2" key="1">
    <citation type="journal article" date="2014" name="Int. J. Syst. Evol. Microbiol.">
        <title>Complete genome sequence of Corynebacterium casei LMG S-19264T (=DSM 44701T), isolated from a smear-ripened cheese.</title>
        <authorList>
            <consortium name="US DOE Joint Genome Institute (JGI-PGF)"/>
            <person name="Walter F."/>
            <person name="Albersmeier A."/>
            <person name="Kalinowski J."/>
            <person name="Ruckert C."/>
        </authorList>
    </citation>
    <scope>NUCLEOTIDE SEQUENCE</scope>
    <source>
        <strain evidence="2">JCM 4518</strain>
    </source>
</reference>
<evidence type="ECO:0000313" key="3">
    <source>
        <dbReference type="Proteomes" id="UP000644020"/>
    </source>
</evidence>
<evidence type="ECO:0008006" key="4">
    <source>
        <dbReference type="Google" id="ProtNLM"/>
    </source>
</evidence>
<dbReference type="InterPro" id="IPR001387">
    <property type="entry name" value="Cro/C1-type_HTH"/>
</dbReference>
<keyword evidence="3" id="KW-1185">Reference proteome</keyword>
<comment type="caution">
    <text evidence="2">The sequence shown here is derived from an EMBL/GenBank/DDBJ whole genome shotgun (WGS) entry which is preliminary data.</text>
</comment>
<dbReference type="Proteomes" id="UP000644020">
    <property type="component" value="Unassembled WGS sequence"/>
</dbReference>
<feature type="region of interest" description="Disordered" evidence="1">
    <location>
        <begin position="87"/>
        <end position="109"/>
    </location>
</feature>
<gene>
    <name evidence="2" type="ORF">GCM10010305_22030</name>
</gene>